<proteinExistence type="predicted"/>
<dbReference type="Proteomes" id="UP000238479">
    <property type="component" value="Chromosome 5"/>
</dbReference>
<keyword evidence="2" id="KW-1185">Reference proteome</keyword>
<dbReference type="EMBL" id="PDCK01000043">
    <property type="protein sequence ID" value="PRQ29777.1"/>
    <property type="molecule type" value="Genomic_DNA"/>
</dbReference>
<evidence type="ECO:0000313" key="1">
    <source>
        <dbReference type="EMBL" id="PRQ29777.1"/>
    </source>
</evidence>
<evidence type="ECO:0000313" key="2">
    <source>
        <dbReference type="Proteomes" id="UP000238479"/>
    </source>
</evidence>
<reference evidence="1 2" key="1">
    <citation type="journal article" date="2018" name="Nat. Genet.">
        <title>The Rosa genome provides new insights in the design of modern roses.</title>
        <authorList>
            <person name="Bendahmane M."/>
        </authorList>
    </citation>
    <scope>NUCLEOTIDE SEQUENCE [LARGE SCALE GENOMIC DNA]</scope>
    <source>
        <strain evidence="2">cv. Old Blush</strain>
    </source>
</reference>
<accession>A0A2P6Q6G8</accession>
<protein>
    <submittedName>
        <fullName evidence="1">Uncharacterized protein</fullName>
    </submittedName>
</protein>
<dbReference type="AlphaFoldDB" id="A0A2P6Q6G8"/>
<organism evidence="1 2">
    <name type="scientific">Rosa chinensis</name>
    <name type="common">China rose</name>
    <dbReference type="NCBI Taxonomy" id="74649"/>
    <lineage>
        <taxon>Eukaryota</taxon>
        <taxon>Viridiplantae</taxon>
        <taxon>Streptophyta</taxon>
        <taxon>Embryophyta</taxon>
        <taxon>Tracheophyta</taxon>
        <taxon>Spermatophyta</taxon>
        <taxon>Magnoliopsida</taxon>
        <taxon>eudicotyledons</taxon>
        <taxon>Gunneridae</taxon>
        <taxon>Pentapetalae</taxon>
        <taxon>rosids</taxon>
        <taxon>fabids</taxon>
        <taxon>Rosales</taxon>
        <taxon>Rosaceae</taxon>
        <taxon>Rosoideae</taxon>
        <taxon>Rosoideae incertae sedis</taxon>
        <taxon>Rosa</taxon>
    </lineage>
</organism>
<sequence length="90" mass="10724">MDPSFQNPVRAFSPQTGRRERDFNFGVFAQPLHHSRFKRKNLSWGSDGYSFREQRVEKRKSLFGFSSINILPEDWFMMITVLLLFTIHLQ</sequence>
<name>A0A2P6Q6G8_ROSCH</name>
<gene>
    <name evidence="1" type="ORF">RchiOBHm_Chr5g0017471</name>
</gene>
<comment type="caution">
    <text evidence="1">The sequence shown here is derived from an EMBL/GenBank/DDBJ whole genome shotgun (WGS) entry which is preliminary data.</text>
</comment>
<dbReference type="Gramene" id="PRQ29777">
    <property type="protein sequence ID" value="PRQ29777"/>
    <property type="gene ID" value="RchiOBHm_Chr5g0017471"/>
</dbReference>